<proteinExistence type="predicted"/>
<evidence type="ECO:0000313" key="2">
    <source>
        <dbReference type="Proteomes" id="UP001458415"/>
    </source>
</evidence>
<evidence type="ECO:0000313" key="1">
    <source>
        <dbReference type="EMBL" id="MER6977061.1"/>
    </source>
</evidence>
<sequence>MHTFTAVADRTWDRAPAYDSPLPPPNPADRIACLLDPRDLRRLDLYAALTAAGIAPFPGDREAIVELSTLSDRVHEALHRWLSSGR</sequence>
<accession>A0ABV1VYP5</accession>
<reference evidence="1 2" key="1">
    <citation type="submission" date="2024-06" db="EMBL/GenBank/DDBJ databases">
        <title>The Natural Products Discovery Center: Release of the First 8490 Sequenced Strains for Exploring Actinobacteria Biosynthetic Diversity.</title>
        <authorList>
            <person name="Kalkreuter E."/>
            <person name="Kautsar S.A."/>
            <person name="Yang D."/>
            <person name="Bader C.D."/>
            <person name="Teijaro C.N."/>
            <person name="Fluegel L."/>
            <person name="Davis C.M."/>
            <person name="Simpson J.R."/>
            <person name="Lauterbach L."/>
            <person name="Steele A.D."/>
            <person name="Gui C."/>
            <person name="Meng S."/>
            <person name="Li G."/>
            <person name="Viehrig K."/>
            <person name="Ye F."/>
            <person name="Su P."/>
            <person name="Kiefer A.F."/>
            <person name="Nichols A."/>
            <person name="Cepeda A.J."/>
            <person name="Yan W."/>
            <person name="Fan B."/>
            <person name="Jiang Y."/>
            <person name="Adhikari A."/>
            <person name="Zheng C.-J."/>
            <person name="Schuster L."/>
            <person name="Cowan T.M."/>
            <person name="Smanski M.J."/>
            <person name="Chevrette M.G."/>
            <person name="De Carvalho L.P.S."/>
            <person name="Shen B."/>
        </authorList>
    </citation>
    <scope>NUCLEOTIDE SEQUENCE [LARGE SCALE GENOMIC DNA]</scope>
    <source>
        <strain evidence="1 2">NPDC000634</strain>
    </source>
</reference>
<protein>
    <submittedName>
        <fullName evidence="1">Uncharacterized protein</fullName>
    </submittedName>
</protein>
<dbReference type="EMBL" id="JBEPCU010000089">
    <property type="protein sequence ID" value="MER6977061.1"/>
    <property type="molecule type" value="Genomic_DNA"/>
</dbReference>
<comment type="caution">
    <text evidence="1">The sequence shown here is derived from an EMBL/GenBank/DDBJ whole genome shotgun (WGS) entry which is preliminary data.</text>
</comment>
<gene>
    <name evidence="1" type="ORF">ABT317_08500</name>
</gene>
<name>A0ABV1VYP5_9ACTN</name>
<keyword evidence="2" id="KW-1185">Reference proteome</keyword>
<dbReference type="Proteomes" id="UP001458415">
    <property type="component" value="Unassembled WGS sequence"/>
</dbReference>
<dbReference type="RefSeq" id="WP_208640661.1">
    <property type="nucleotide sequence ID" value="NZ_MUBM01000102.1"/>
</dbReference>
<organism evidence="1 2">
    <name type="scientific">Streptomyces carpinensis</name>
    <dbReference type="NCBI Taxonomy" id="66369"/>
    <lineage>
        <taxon>Bacteria</taxon>
        <taxon>Bacillati</taxon>
        <taxon>Actinomycetota</taxon>
        <taxon>Actinomycetes</taxon>
        <taxon>Kitasatosporales</taxon>
        <taxon>Streptomycetaceae</taxon>
        <taxon>Streptomyces</taxon>
    </lineage>
</organism>